<dbReference type="InterPro" id="IPR006448">
    <property type="entry name" value="Phage_term_ssu_P27"/>
</dbReference>
<proteinExistence type="predicted"/>
<sequence>MPRGGNNRIPPSQHLARGTYRKDRHSELPTDPITPPPLAPDPPTALTDRGRVVWDRLYPLVTSQGIVTELDRYIFAAYCQFEAFYTEAAEHVRDEGCFKKPKRGESAEGVQHSKWYRLMRDSLAQVKSLAAMLGLTPVDRHRVTKAKIEGQTEDVTNKKPVSDLDRIADVRLLR</sequence>
<dbReference type="RefSeq" id="WP_210658935.1">
    <property type="nucleotide sequence ID" value="NZ_JAGKQQ010000001.1"/>
</dbReference>
<dbReference type="EMBL" id="JAGKQQ010000001">
    <property type="protein sequence ID" value="MBP3958705.1"/>
    <property type="molecule type" value="Genomic_DNA"/>
</dbReference>
<feature type="compositionally biased region" description="Pro residues" evidence="1">
    <location>
        <begin position="32"/>
        <end position="43"/>
    </location>
</feature>
<accession>A0ABS5BY89</accession>
<dbReference type="Pfam" id="PF05119">
    <property type="entry name" value="Terminase_4"/>
    <property type="match status" value="1"/>
</dbReference>
<name>A0ABS5BY89_9BACT</name>
<organism evidence="2 3">
    <name type="scientific">Gemmata palustris</name>
    <dbReference type="NCBI Taxonomy" id="2822762"/>
    <lineage>
        <taxon>Bacteria</taxon>
        <taxon>Pseudomonadati</taxon>
        <taxon>Planctomycetota</taxon>
        <taxon>Planctomycetia</taxon>
        <taxon>Gemmatales</taxon>
        <taxon>Gemmataceae</taxon>
        <taxon>Gemmata</taxon>
    </lineage>
</organism>
<evidence type="ECO:0000313" key="3">
    <source>
        <dbReference type="Proteomes" id="UP000676565"/>
    </source>
</evidence>
<gene>
    <name evidence="2" type="ORF">J8F10_25955</name>
</gene>
<evidence type="ECO:0000256" key="1">
    <source>
        <dbReference type="SAM" id="MobiDB-lite"/>
    </source>
</evidence>
<feature type="region of interest" description="Disordered" evidence="1">
    <location>
        <begin position="1"/>
        <end position="46"/>
    </location>
</feature>
<protein>
    <submittedName>
        <fullName evidence="2">Phage terminase small subunit P27 family</fullName>
    </submittedName>
</protein>
<dbReference type="NCBIfam" id="TIGR01558">
    <property type="entry name" value="sm_term_P27"/>
    <property type="match status" value="1"/>
</dbReference>
<reference evidence="2 3" key="1">
    <citation type="submission" date="2021-04" db="EMBL/GenBank/DDBJ databases">
        <authorList>
            <person name="Ivanova A."/>
        </authorList>
    </citation>
    <scope>NUCLEOTIDE SEQUENCE [LARGE SCALE GENOMIC DNA]</scope>
    <source>
        <strain evidence="2 3">G18</strain>
    </source>
</reference>
<dbReference type="Proteomes" id="UP000676565">
    <property type="component" value="Unassembled WGS sequence"/>
</dbReference>
<comment type="caution">
    <text evidence="2">The sequence shown here is derived from an EMBL/GenBank/DDBJ whole genome shotgun (WGS) entry which is preliminary data.</text>
</comment>
<keyword evidence="3" id="KW-1185">Reference proteome</keyword>
<evidence type="ECO:0000313" key="2">
    <source>
        <dbReference type="EMBL" id="MBP3958705.1"/>
    </source>
</evidence>